<dbReference type="Proteomes" id="UP000777440">
    <property type="component" value="Unassembled WGS sequence"/>
</dbReference>
<evidence type="ECO:0000313" key="4">
    <source>
        <dbReference type="Proteomes" id="UP000777440"/>
    </source>
</evidence>
<gene>
    <name evidence="3" type="ORF">JNB61_18985</name>
</gene>
<feature type="region of interest" description="Disordered" evidence="1">
    <location>
        <begin position="107"/>
        <end position="132"/>
    </location>
</feature>
<keyword evidence="2" id="KW-0812">Transmembrane</keyword>
<sequence length="132" mass="14570">MIAFYGIIFALFIIGIVLWMLLTRRLREKYAALWLVIALAVLILGVFPGLLLGLTHLLGVAVPANLLFALSTVLLIGVALHLSWELSQVEDETRRLAEEVAILRDQYESLAPRQDPGLPGPDGDERRTDPVG</sequence>
<proteinExistence type="predicted"/>
<evidence type="ECO:0000256" key="2">
    <source>
        <dbReference type="SAM" id="Phobius"/>
    </source>
</evidence>
<dbReference type="Pfam" id="PF10066">
    <property type="entry name" value="DUF2304"/>
    <property type="match status" value="1"/>
</dbReference>
<name>A0ABS7I3I4_9MICO</name>
<accession>A0ABS7I3I4</accession>
<evidence type="ECO:0000313" key="3">
    <source>
        <dbReference type="EMBL" id="MBW9111858.1"/>
    </source>
</evidence>
<protein>
    <submittedName>
        <fullName evidence="3">DUF2304 domain-containing protein</fullName>
    </submittedName>
</protein>
<keyword evidence="2" id="KW-0472">Membrane</keyword>
<feature type="compositionally biased region" description="Basic and acidic residues" evidence="1">
    <location>
        <begin position="123"/>
        <end position="132"/>
    </location>
</feature>
<keyword evidence="2" id="KW-1133">Transmembrane helix</keyword>
<feature type="transmembrane region" description="Helical" evidence="2">
    <location>
        <begin position="30"/>
        <end position="54"/>
    </location>
</feature>
<evidence type="ECO:0000256" key="1">
    <source>
        <dbReference type="SAM" id="MobiDB-lite"/>
    </source>
</evidence>
<feature type="transmembrane region" description="Helical" evidence="2">
    <location>
        <begin position="66"/>
        <end position="84"/>
    </location>
</feature>
<dbReference type="RefSeq" id="WP_220340658.1">
    <property type="nucleotide sequence ID" value="NZ_JAEUAX010000018.1"/>
</dbReference>
<dbReference type="InterPro" id="IPR019277">
    <property type="entry name" value="DUF2304"/>
</dbReference>
<reference evidence="3 4" key="1">
    <citation type="journal article" date="2021" name="MBio">
        <title>Poor Competitiveness of Bradyrhizobium in Pigeon Pea Root Colonization in Indian Soils.</title>
        <authorList>
            <person name="Chalasani D."/>
            <person name="Basu A."/>
            <person name="Pullabhotla S.V.S.R.N."/>
            <person name="Jorrin B."/>
            <person name="Neal A.L."/>
            <person name="Poole P.S."/>
            <person name="Podile A.R."/>
            <person name="Tkacz A."/>
        </authorList>
    </citation>
    <scope>NUCLEOTIDE SEQUENCE [LARGE SCALE GENOMIC DNA]</scope>
    <source>
        <strain evidence="3 4">HU12</strain>
    </source>
</reference>
<feature type="transmembrane region" description="Helical" evidence="2">
    <location>
        <begin position="6"/>
        <end position="23"/>
    </location>
</feature>
<organism evidence="3 4">
    <name type="scientific">Microbacterium ureisolvens</name>
    <dbReference type="NCBI Taxonomy" id="2781186"/>
    <lineage>
        <taxon>Bacteria</taxon>
        <taxon>Bacillati</taxon>
        <taxon>Actinomycetota</taxon>
        <taxon>Actinomycetes</taxon>
        <taxon>Micrococcales</taxon>
        <taxon>Microbacteriaceae</taxon>
        <taxon>Microbacterium</taxon>
    </lineage>
</organism>
<dbReference type="EMBL" id="JAEUAX010000018">
    <property type="protein sequence ID" value="MBW9111858.1"/>
    <property type="molecule type" value="Genomic_DNA"/>
</dbReference>
<keyword evidence="4" id="KW-1185">Reference proteome</keyword>
<comment type="caution">
    <text evidence="3">The sequence shown here is derived from an EMBL/GenBank/DDBJ whole genome shotgun (WGS) entry which is preliminary data.</text>
</comment>